<evidence type="ECO:0000313" key="6">
    <source>
        <dbReference type="EMBL" id="SMR75353.1"/>
    </source>
</evidence>
<keyword evidence="3" id="KW-0479">Metal-binding</keyword>
<dbReference type="Gene3D" id="1.10.490.10">
    <property type="entry name" value="Globins"/>
    <property type="match status" value="1"/>
</dbReference>
<dbReference type="InterPro" id="IPR044203">
    <property type="entry name" value="GlbO/GLB3-like"/>
</dbReference>
<accession>A0ABY1S1G6</accession>
<gene>
    <name evidence="6" type="ORF">SAMN04487964_10915</name>
</gene>
<dbReference type="RefSeq" id="WP_239041413.1">
    <property type="nucleotide sequence ID" value="NZ_BAAAEY010000009.1"/>
</dbReference>
<dbReference type="EMBL" id="FXWV01000009">
    <property type="protein sequence ID" value="SMR75353.1"/>
    <property type="molecule type" value="Genomic_DNA"/>
</dbReference>
<evidence type="ECO:0000256" key="3">
    <source>
        <dbReference type="ARBA" id="ARBA00022723"/>
    </source>
</evidence>
<evidence type="ECO:0000256" key="4">
    <source>
        <dbReference type="ARBA" id="ARBA00023004"/>
    </source>
</evidence>
<evidence type="ECO:0000256" key="1">
    <source>
        <dbReference type="ARBA" id="ARBA00022448"/>
    </source>
</evidence>
<reference evidence="6 7" key="1">
    <citation type="submission" date="2017-05" db="EMBL/GenBank/DDBJ databases">
        <authorList>
            <person name="Varghese N."/>
            <person name="Submissions S."/>
        </authorList>
    </citation>
    <scope>NUCLEOTIDE SEQUENCE [LARGE SCALE GENOMIC DNA]</scope>
    <source>
        <strain evidence="6 7">CGMCC 1.7287</strain>
    </source>
</reference>
<dbReference type="InterPro" id="IPR012292">
    <property type="entry name" value="Globin/Proto"/>
</dbReference>
<evidence type="ECO:0000256" key="5">
    <source>
        <dbReference type="ARBA" id="ARBA00034496"/>
    </source>
</evidence>
<evidence type="ECO:0000256" key="2">
    <source>
        <dbReference type="ARBA" id="ARBA00022617"/>
    </source>
</evidence>
<dbReference type="CDD" id="cd14773">
    <property type="entry name" value="TrHb2_PhHbO-like_O"/>
    <property type="match status" value="1"/>
</dbReference>
<dbReference type="Proteomes" id="UP001159257">
    <property type="component" value="Unassembled WGS sequence"/>
</dbReference>
<organism evidence="6 7">
    <name type="scientific">Marinobacterium sediminicola</name>
    <dbReference type="NCBI Taxonomy" id="518898"/>
    <lineage>
        <taxon>Bacteria</taxon>
        <taxon>Pseudomonadati</taxon>
        <taxon>Pseudomonadota</taxon>
        <taxon>Gammaproteobacteria</taxon>
        <taxon>Oceanospirillales</taxon>
        <taxon>Oceanospirillaceae</taxon>
        <taxon>Marinobacterium</taxon>
    </lineage>
</organism>
<sequence length="127" mass="14305">MGCYNTPYEALGEDGIRSLTNAFYDFMDTAPEVAGIRAMHGKDLGPMKERLAEYLIGWMGGPQLYAEKYGSVCMTSPHKPYAIGTAERDQWLLCMDKALEQIGAEEELKQMLKEPMFAIADMVRNRD</sequence>
<dbReference type="Pfam" id="PF01152">
    <property type="entry name" value="Bac_globin"/>
    <property type="match status" value="1"/>
</dbReference>
<protein>
    <submittedName>
        <fullName evidence="6">Hemoglobin</fullName>
    </submittedName>
</protein>
<keyword evidence="4" id="KW-0408">Iron</keyword>
<keyword evidence="7" id="KW-1185">Reference proteome</keyword>
<keyword evidence="1" id="KW-0813">Transport</keyword>
<dbReference type="InterPro" id="IPR009050">
    <property type="entry name" value="Globin-like_sf"/>
</dbReference>
<comment type="caution">
    <text evidence="6">The sequence shown here is derived from an EMBL/GenBank/DDBJ whole genome shotgun (WGS) entry which is preliminary data.</text>
</comment>
<dbReference type="SUPFAM" id="SSF46458">
    <property type="entry name" value="Globin-like"/>
    <property type="match status" value="1"/>
</dbReference>
<proteinExistence type="inferred from homology"/>
<dbReference type="PANTHER" id="PTHR47366:SF1">
    <property type="entry name" value="TWO-ON-TWO HEMOGLOBIN-3"/>
    <property type="match status" value="1"/>
</dbReference>
<dbReference type="PANTHER" id="PTHR47366">
    <property type="entry name" value="TWO-ON-TWO HEMOGLOBIN-3"/>
    <property type="match status" value="1"/>
</dbReference>
<evidence type="ECO:0000313" key="7">
    <source>
        <dbReference type="Proteomes" id="UP001159257"/>
    </source>
</evidence>
<name>A0ABY1S1G6_9GAMM</name>
<comment type="similarity">
    <text evidence="5">Belongs to the truncated hemoglobin family. Group II subfamily.</text>
</comment>
<keyword evidence="2" id="KW-0349">Heme</keyword>
<dbReference type="InterPro" id="IPR001486">
    <property type="entry name" value="Hemoglobin_trunc"/>
</dbReference>